<comment type="caution">
    <text evidence="3">The sequence shown here is derived from an EMBL/GenBank/DDBJ whole genome shotgun (WGS) entry which is preliminary data.</text>
</comment>
<evidence type="ECO:0000256" key="2">
    <source>
        <dbReference type="SAM" id="MobiDB-lite"/>
    </source>
</evidence>
<organism evidence="3 4">
    <name type="scientific">Verticillium dahliae</name>
    <name type="common">Verticillium wilt</name>
    <dbReference type="NCBI Taxonomy" id="27337"/>
    <lineage>
        <taxon>Eukaryota</taxon>
        <taxon>Fungi</taxon>
        <taxon>Dikarya</taxon>
        <taxon>Ascomycota</taxon>
        <taxon>Pezizomycotina</taxon>
        <taxon>Sordariomycetes</taxon>
        <taxon>Hypocreomycetidae</taxon>
        <taxon>Glomerellales</taxon>
        <taxon>Plectosphaerellaceae</taxon>
        <taxon>Verticillium</taxon>
    </lineage>
</organism>
<feature type="compositionally biased region" description="Low complexity" evidence="2">
    <location>
        <begin position="102"/>
        <end position="116"/>
    </location>
</feature>
<dbReference type="AlphaFoldDB" id="A0AA44WK03"/>
<protein>
    <submittedName>
        <fullName evidence="3">Uncharacterized protein</fullName>
    </submittedName>
</protein>
<reference evidence="3 4" key="1">
    <citation type="submission" date="2017-12" db="EMBL/GenBank/DDBJ databases">
        <title>Comparative genomics yields insights into virulence evolution of Verticillium dahliae.</title>
        <authorList>
            <person name="Fan R."/>
            <person name="Armitage A.D."/>
            <person name="Cascant-Lopez E."/>
            <person name="Sobczyk M."/>
            <person name="Cockerton H.M."/>
            <person name="Harrison R.J."/>
        </authorList>
    </citation>
    <scope>NUCLEOTIDE SEQUENCE [LARGE SCALE GENOMIC DNA]</scope>
    <source>
        <strain evidence="3 4">12008</strain>
    </source>
</reference>
<feature type="coiled-coil region" evidence="1">
    <location>
        <begin position="141"/>
        <end position="168"/>
    </location>
</feature>
<dbReference type="EMBL" id="MPSH01000010">
    <property type="protein sequence ID" value="PNH32924.1"/>
    <property type="molecule type" value="Genomic_DNA"/>
</dbReference>
<feature type="region of interest" description="Disordered" evidence="2">
    <location>
        <begin position="86"/>
        <end position="121"/>
    </location>
</feature>
<keyword evidence="1" id="KW-0175">Coiled coil</keyword>
<dbReference type="Proteomes" id="UP000236305">
    <property type="component" value="Unassembled WGS sequence"/>
</dbReference>
<sequence length="323" mass="35571">MAHQFSELNELPRITTDRAQSTWNPFDFSDFSDFSIPDTSDTIMQQMSDDLLSDPLLGLPASSPGATAAQSDAWDWNSDAQYYLDSNASRPAEGSPPACSSPQQEPAEGPEAGAPAVDVPGGTINVGREVLEFVRKAARFEEHVTNRLDKIEEALRLQENRLEDDKARMCQEVDASIEKLKAWMSELQKTDLHWRQDIEAKKSSTQPTLHLPENLKRCIGQKVTGFYFKQKRGRLAGVNKTGVAGKSDMTRKADMTGKADMTSKTGTAMGHQTGVQTRWTRSLARAGPANRRQMGRRVGCAFPAMPDLRIGSLQPRGTIVCAS</sequence>
<accession>A0AA44WK03</accession>
<evidence type="ECO:0000313" key="4">
    <source>
        <dbReference type="Proteomes" id="UP000236305"/>
    </source>
</evidence>
<gene>
    <name evidence="3" type="ORF">BJF96_g3635</name>
</gene>
<evidence type="ECO:0000313" key="3">
    <source>
        <dbReference type="EMBL" id="PNH32924.1"/>
    </source>
</evidence>
<name>A0AA44WK03_VERDA</name>
<feature type="region of interest" description="Disordered" evidence="2">
    <location>
        <begin position="252"/>
        <end position="272"/>
    </location>
</feature>
<evidence type="ECO:0000256" key="1">
    <source>
        <dbReference type="SAM" id="Coils"/>
    </source>
</evidence>
<proteinExistence type="predicted"/>